<proteinExistence type="predicted"/>
<reference evidence="3" key="1">
    <citation type="submission" date="2022-06" db="EMBL/GenBank/DDBJ databases">
        <title>Isolation and Genomics of Futiania mangrovii gen. nov., sp. nov., a Rare and Metabolically-versatile member in the Class Alphaproteobacteria.</title>
        <authorList>
            <person name="Liu L."/>
            <person name="Huang W.-C."/>
            <person name="Pan J."/>
            <person name="Li J."/>
            <person name="Huang Y."/>
            <person name="Du H."/>
            <person name="Liu Y."/>
            <person name="Li M."/>
        </authorList>
    </citation>
    <scope>NUCLEOTIDE SEQUENCE</scope>
    <source>
        <strain evidence="3">FT118</strain>
    </source>
</reference>
<dbReference type="SUPFAM" id="SSF56672">
    <property type="entry name" value="DNA/RNA polymerases"/>
    <property type="match status" value="1"/>
</dbReference>
<dbReference type="GO" id="GO:0003684">
    <property type="term" value="F:damaged DNA binding"/>
    <property type="evidence" value="ECO:0007669"/>
    <property type="project" value="InterPro"/>
</dbReference>
<keyword evidence="4" id="KW-1185">Reference proteome</keyword>
<dbReference type="Pfam" id="PF11799">
    <property type="entry name" value="IMS_C"/>
    <property type="match status" value="1"/>
</dbReference>
<dbReference type="AlphaFoldDB" id="A0A9J6P9U6"/>
<dbReference type="InterPro" id="IPR017961">
    <property type="entry name" value="DNA_pol_Y-fam_little_finger"/>
</dbReference>
<sequence length="460" mass="50062">MALADARARHPDIRTADHDPAADCACLDAVADWCDRYTPLVALDGADGLTLDITGCAHLFGGETALLQQALRALLRQGFAVRAAIAGNGPAAHALARFGGGDSGTSSAPIVPPGGEAEAVRPLPVAALRAEAETQAALHRMGLHAIGELADRPRAPLAARFGADLVDRLDALLGRTRPPIAPRRPAPLMTAERRFAEPLTDIDALLATLAMLAGDLKDMLEGRGQGARALEAAFFRADGQVRRCTVETARALRDPDVMARLFRERLEALADPLDPGFGFDTIRLAVLRAAPFGTRQETLAGRTDTADDLAALVERLAARVGRTHVLRFTRRDTHVPEREALALSALDTGALPAWPRRREAGAPPLRPLCLFDPPQPVETLAAVPDGPPIRFRWRRVVHDVVRAEGPERIAPEWWHAADGDLTRDYFRVEDARGRRFWLFRAGLYGHETMRPRWYLHGLFA</sequence>
<evidence type="ECO:0000256" key="1">
    <source>
        <dbReference type="ARBA" id="ARBA00022763"/>
    </source>
</evidence>
<feature type="domain" description="DNA polymerase Y-family little finger" evidence="2">
    <location>
        <begin position="190"/>
        <end position="285"/>
    </location>
</feature>
<dbReference type="InterPro" id="IPR043502">
    <property type="entry name" value="DNA/RNA_pol_sf"/>
</dbReference>
<keyword evidence="1" id="KW-0227">DNA damage</keyword>
<accession>A0A9J6P9U6</accession>
<evidence type="ECO:0000259" key="2">
    <source>
        <dbReference type="Pfam" id="PF11799"/>
    </source>
</evidence>
<dbReference type="InterPro" id="IPR050356">
    <property type="entry name" value="SulA_CellDiv_inhibitor"/>
</dbReference>
<name>A0A9J6P9U6_9PROT</name>
<evidence type="ECO:0000313" key="3">
    <source>
        <dbReference type="EMBL" id="MCP1335725.1"/>
    </source>
</evidence>
<dbReference type="EMBL" id="JAMZFT010000001">
    <property type="protein sequence ID" value="MCP1335725.1"/>
    <property type="molecule type" value="Genomic_DNA"/>
</dbReference>
<dbReference type="PANTHER" id="PTHR35369">
    <property type="entry name" value="BLR3025 PROTEIN-RELATED"/>
    <property type="match status" value="1"/>
</dbReference>
<dbReference type="CDD" id="cd03468">
    <property type="entry name" value="PolY_like"/>
    <property type="match status" value="1"/>
</dbReference>
<organism evidence="3 4">
    <name type="scientific">Futiania mangrovi</name>
    <dbReference type="NCBI Taxonomy" id="2959716"/>
    <lineage>
        <taxon>Bacteria</taxon>
        <taxon>Pseudomonadati</taxon>
        <taxon>Pseudomonadota</taxon>
        <taxon>Alphaproteobacteria</taxon>
        <taxon>Futianiales</taxon>
        <taxon>Futianiaceae</taxon>
        <taxon>Futiania</taxon>
    </lineage>
</organism>
<evidence type="ECO:0000313" key="4">
    <source>
        <dbReference type="Proteomes" id="UP001055804"/>
    </source>
</evidence>
<gene>
    <name evidence="3" type="ORF">NJQ99_04820</name>
</gene>
<comment type="caution">
    <text evidence="3">The sequence shown here is derived from an EMBL/GenBank/DDBJ whole genome shotgun (WGS) entry which is preliminary data.</text>
</comment>
<dbReference type="PANTHER" id="PTHR35369:SF2">
    <property type="entry name" value="BLR3025 PROTEIN"/>
    <property type="match status" value="1"/>
</dbReference>
<dbReference type="Proteomes" id="UP001055804">
    <property type="component" value="Unassembled WGS sequence"/>
</dbReference>
<protein>
    <submittedName>
        <fullName evidence="3">DNA polymerase Y family protein</fullName>
    </submittedName>
</protein>
<dbReference type="GO" id="GO:0006281">
    <property type="term" value="P:DNA repair"/>
    <property type="evidence" value="ECO:0007669"/>
    <property type="project" value="InterPro"/>
</dbReference>